<dbReference type="Gene3D" id="1.20.1280.50">
    <property type="match status" value="1"/>
</dbReference>
<dbReference type="Pfam" id="PF12937">
    <property type="entry name" value="F-box-like"/>
    <property type="match status" value="1"/>
</dbReference>
<sequence>MPEKEEESDISPFQKVPTEIFLYICSLLQVKDLVGSLGRVCKRFHFILSDANFWKTLVAKRWNYKYPLQSIDNDNFDWKRAGLELEKQWNLWKSREETVRRMNVLPNVHIAAVDAVLFIANSVCVSASRDRSLVVWNPTKSTNRFPSYVQKSGAHEGWIWRLQSSRDSLYSCSWDNSIKIWAFDSSDLHHKTTFRCCSPVLSMTLRSDTVVAGDYGKYITAFDPRRGDEPVFRYSEHRRAVLTLGSVGSDIISGSEDRTLVVWDSRIQKVRQTIVLGQERFPNCSCTDDNILYVGDSKGCVHVFTTGGESVKRLKVYNIGHQKPISVIKNGRSYLLTGSHDGTVKISLPIQPLRVLTSIKTSRGEVGGMDYKGGILAVGTSNYLEFWMPKEYLGSDLEDDSNYLEADFRSQFD</sequence>
<dbReference type="InterPro" id="IPR001810">
    <property type="entry name" value="F-box_dom"/>
</dbReference>
<keyword evidence="1" id="KW-0853">WD repeat</keyword>
<dbReference type="PROSITE" id="PS50082">
    <property type="entry name" value="WD_REPEATS_2"/>
    <property type="match status" value="1"/>
</dbReference>
<organism evidence="3 4">
    <name type="scientific">Polyplax serrata</name>
    <name type="common">Common mouse louse</name>
    <dbReference type="NCBI Taxonomy" id="468196"/>
    <lineage>
        <taxon>Eukaryota</taxon>
        <taxon>Metazoa</taxon>
        <taxon>Ecdysozoa</taxon>
        <taxon>Arthropoda</taxon>
        <taxon>Hexapoda</taxon>
        <taxon>Insecta</taxon>
        <taxon>Pterygota</taxon>
        <taxon>Neoptera</taxon>
        <taxon>Paraneoptera</taxon>
        <taxon>Psocodea</taxon>
        <taxon>Troctomorpha</taxon>
        <taxon>Phthiraptera</taxon>
        <taxon>Anoplura</taxon>
        <taxon>Polyplacidae</taxon>
        <taxon>Polyplax</taxon>
    </lineage>
</organism>
<comment type="caution">
    <text evidence="3">The sequence shown here is derived from an EMBL/GenBank/DDBJ whole genome shotgun (WGS) entry which is preliminary data.</text>
</comment>
<feature type="domain" description="F-box" evidence="2">
    <location>
        <begin position="10"/>
        <end position="57"/>
    </location>
</feature>
<evidence type="ECO:0000313" key="4">
    <source>
        <dbReference type="Proteomes" id="UP001359485"/>
    </source>
</evidence>
<name>A0ABR1BA80_POLSC</name>
<dbReference type="PROSITE" id="PS50181">
    <property type="entry name" value="FBOX"/>
    <property type="match status" value="1"/>
</dbReference>
<protein>
    <recommendedName>
        <fullName evidence="2">F-box domain-containing protein</fullName>
    </recommendedName>
</protein>
<dbReference type="EMBL" id="JAWJWF010000001">
    <property type="protein sequence ID" value="KAK6640363.1"/>
    <property type="molecule type" value="Genomic_DNA"/>
</dbReference>
<proteinExistence type="predicted"/>
<dbReference type="InterPro" id="IPR001680">
    <property type="entry name" value="WD40_rpt"/>
</dbReference>
<evidence type="ECO:0000256" key="1">
    <source>
        <dbReference type="PROSITE-ProRule" id="PRU00221"/>
    </source>
</evidence>
<feature type="repeat" description="WD" evidence="1">
    <location>
        <begin position="234"/>
        <end position="273"/>
    </location>
</feature>
<dbReference type="Proteomes" id="UP001359485">
    <property type="component" value="Unassembled WGS sequence"/>
</dbReference>
<gene>
    <name evidence="3" type="ORF">RUM44_012056</name>
</gene>
<dbReference type="InterPro" id="IPR015943">
    <property type="entry name" value="WD40/YVTN_repeat-like_dom_sf"/>
</dbReference>
<dbReference type="PANTHER" id="PTHR19855:SF34">
    <property type="entry name" value="F-BOX_WD REPEAT-CONTAINING PROTEIN 9"/>
    <property type="match status" value="1"/>
</dbReference>
<dbReference type="SMART" id="SM00320">
    <property type="entry name" value="WD40"/>
    <property type="match status" value="4"/>
</dbReference>
<dbReference type="Pfam" id="PF00400">
    <property type="entry name" value="WD40"/>
    <property type="match status" value="3"/>
</dbReference>
<dbReference type="InterPro" id="IPR036047">
    <property type="entry name" value="F-box-like_dom_sf"/>
</dbReference>
<keyword evidence="4" id="KW-1185">Reference proteome</keyword>
<reference evidence="3 4" key="1">
    <citation type="submission" date="2023-09" db="EMBL/GenBank/DDBJ databases">
        <title>Genomes of two closely related lineages of the louse Polyplax serrata with different host specificities.</title>
        <authorList>
            <person name="Martinu J."/>
            <person name="Tarabai H."/>
            <person name="Stefka J."/>
            <person name="Hypsa V."/>
        </authorList>
    </citation>
    <scope>NUCLEOTIDE SEQUENCE [LARGE SCALE GENOMIC DNA]</scope>
    <source>
        <strain evidence="3">98ZLc_SE</strain>
    </source>
</reference>
<dbReference type="SUPFAM" id="SSF50978">
    <property type="entry name" value="WD40 repeat-like"/>
    <property type="match status" value="1"/>
</dbReference>
<dbReference type="Gene3D" id="2.130.10.10">
    <property type="entry name" value="YVTN repeat-like/Quinoprotein amine dehydrogenase"/>
    <property type="match status" value="2"/>
</dbReference>
<dbReference type="SUPFAM" id="SSF81383">
    <property type="entry name" value="F-box domain"/>
    <property type="match status" value="1"/>
</dbReference>
<evidence type="ECO:0000259" key="2">
    <source>
        <dbReference type="PROSITE" id="PS50181"/>
    </source>
</evidence>
<dbReference type="PANTHER" id="PTHR19855">
    <property type="entry name" value="WD40 REPEAT PROTEIN 12, 37"/>
    <property type="match status" value="1"/>
</dbReference>
<accession>A0ABR1BA80</accession>
<dbReference type="InterPro" id="IPR036322">
    <property type="entry name" value="WD40_repeat_dom_sf"/>
</dbReference>
<evidence type="ECO:0000313" key="3">
    <source>
        <dbReference type="EMBL" id="KAK6640363.1"/>
    </source>
</evidence>